<sequence>MSNLTSIFDSIEYINKNIPDVITIEQCSKIADMSIPYFIESFKQIIGYTPYKYIKKRRLELSTQSLLKQNRILDIAVDNGYESNEAYTRAFLLEYGIAPSEYRKAGIECAIDELSDIEKIVAFLPAPIHKEYFGDLYYLEHKEIYDSLIRKGFFDKNTLDYRIEAKQLTEKYSHEYSQIIICVMKISNSLPEVYSKVSKIKPLPKLLFYSFVKDLADNGLLKSTIFNTYMRCTKCKFLLATLGDANFIREQVIQEYKNRNINLSIEEINCLGFGSEKCLCN</sequence>
<keyword evidence="3" id="KW-0804">Transcription</keyword>
<dbReference type="OrthoDB" id="9801721at2"/>
<dbReference type="GO" id="GO:0003700">
    <property type="term" value="F:DNA-binding transcription factor activity"/>
    <property type="evidence" value="ECO:0007669"/>
    <property type="project" value="InterPro"/>
</dbReference>
<protein>
    <submittedName>
        <fullName evidence="5">Transcriptional regulator, AraC family</fullName>
    </submittedName>
</protein>
<dbReference type="Pfam" id="PF12833">
    <property type="entry name" value="HTH_18"/>
    <property type="match status" value="1"/>
</dbReference>
<dbReference type="SUPFAM" id="SSF46689">
    <property type="entry name" value="Homeodomain-like"/>
    <property type="match status" value="2"/>
</dbReference>
<dbReference type="Proteomes" id="UP000000370">
    <property type="component" value="Chromosome"/>
</dbReference>
<dbReference type="InterPro" id="IPR009057">
    <property type="entry name" value="Homeodomain-like_sf"/>
</dbReference>
<organism evidence="5 6">
    <name type="scientific">Lachnoclostridium phytofermentans (strain ATCC 700394 / DSM 18823 / ISDg)</name>
    <name type="common">Clostridium phytofermentans</name>
    <dbReference type="NCBI Taxonomy" id="357809"/>
    <lineage>
        <taxon>Bacteria</taxon>
        <taxon>Bacillati</taxon>
        <taxon>Bacillota</taxon>
        <taxon>Clostridia</taxon>
        <taxon>Lachnospirales</taxon>
        <taxon>Lachnospiraceae</taxon>
    </lineage>
</organism>
<dbReference type="PANTHER" id="PTHR47504:SF6">
    <property type="entry name" value="ARAC-FAMILY TRANSCRIPTIONAL REGULATOR"/>
    <property type="match status" value="1"/>
</dbReference>
<dbReference type="HOGENOM" id="CLU_989390_0_0_9"/>
<dbReference type="PANTHER" id="PTHR47504">
    <property type="entry name" value="RIGHT ORIGIN-BINDING PROTEIN"/>
    <property type="match status" value="1"/>
</dbReference>
<evidence type="ECO:0000313" key="6">
    <source>
        <dbReference type="Proteomes" id="UP000000370"/>
    </source>
</evidence>
<dbReference type="KEGG" id="cpy:Cphy_3132"/>
<dbReference type="RefSeq" id="WP_012201138.1">
    <property type="nucleotide sequence ID" value="NC_010001.1"/>
</dbReference>
<dbReference type="PROSITE" id="PS00041">
    <property type="entry name" value="HTH_ARAC_FAMILY_1"/>
    <property type="match status" value="1"/>
</dbReference>
<evidence type="ECO:0000256" key="1">
    <source>
        <dbReference type="ARBA" id="ARBA00023015"/>
    </source>
</evidence>
<keyword evidence="1" id="KW-0805">Transcription regulation</keyword>
<accession>A9KR08</accession>
<gene>
    <name evidence="5" type="ordered locus">Cphy_3132</name>
</gene>
<evidence type="ECO:0000313" key="5">
    <source>
        <dbReference type="EMBL" id="ABX43487.1"/>
    </source>
</evidence>
<dbReference type="PROSITE" id="PS01124">
    <property type="entry name" value="HTH_ARAC_FAMILY_2"/>
    <property type="match status" value="1"/>
</dbReference>
<dbReference type="EMBL" id="CP000885">
    <property type="protein sequence ID" value="ABX43487.1"/>
    <property type="molecule type" value="Genomic_DNA"/>
</dbReference>
<dbReference type="SMART" id="SM00342">
    <property type="entry name" value="HTH_ARAC"/>
    <property type="match status" value="1"/>
</dbReference>
<dbReference type="InterPro" id="IPR018062">
    <property type="entry name" value="HTH_AraC-typ_CS"/>
</dbReference>
<proteinExistence type="predicted"/>
<reference evidence="6" key="1">
    <citation type="submission" date="2007-11" db="EMBL/GenBank/DDBJ databases">
        <title>Complete genome sequence of Clostridium phytofermentans ISDg.</title>
        <authorList>
            <person name="Leschine S.B."/>
            <person name="Warnick T.A."/>
            <person name="Blanchard J.L."/>
            <person name="Schnell D.J."/>
            <person name="Petit E.L."/>
            <person name="LaTouf W.G."/>
            <person name="Copeland A."/>
            <person name="Lucas S."/>
            <person name="Lapidus A."/>
            <person name="Barry K."/>
            <person name="Glavina del Rio T."/>
            <person name="Dalin E."/>
            <person name="Tice H."/>
            <person name="Pitluck S."/>
            <person name="Kiss H."/>
            <person name="Brettin T."/>
            <person name="Bruce D."/>
            <person name="Detter J.C."/>
            <person name="Han C."/>
            <person name="Kuske C."/>
            <person name="Schmutz J."/>
            <person name="Larimer F."/>
            <person name="Land M."/>
            <person name="Hauser L."/>
            <person name="Kyrpides N."/>
            <person name="Kim E.A."/>
            <person name="Richardson P."/>
        </authorList>
    </citation>
    <scope>NUCLEOTIDE SEQUENCE [LARGE SCALE GENOMIC DNA]</scope>
    <source>
        <strain evidence="6">ATCC 700394 / DSM 18823 / ISDg</strain>
    </source>
</reference>
<keyword evidence="2" id="KW-0238">DNA-binding</keyword>
<name>A9KR08_LACP7</name>
<dbReference type="eggNOG" id="COG2207">
    <property type="taxonomic scope" value="Bacteria"/>
</dbReference>
<evidence type="ECO:0000256" key="3">
    <source>
        <dbReference type="ARBA" id="ARBA00023163"/>
    </source>
</evidence>
<dbReference type="Gene3D" id="1.10.10.60">
    <property type="entry name" value="Homeodomain-like"/>
    <property type="match status" value="2"/>
</dbReference>
<feature type="domain" description="HTH araC/xylS-type" evidence="4">
    <location>
        <begin position="8"/>
        <end position="105"/>
    </location>
</feature>
<evidence type="ECO:0000256" key="2">
    <source>
        <dbReference type="ARBA" id="ARBA00023125"/>
    </source>
</evidence>
<dbReference type="InterPro" id="IPR050959">
    <property type="entry name" value="MarA-like"/>
</dbReference>
<dbReference type="InterPro" id="IPR018060">
    <property type="entry name" value="HTH_AraC"/>
</dbReference>
<dbReference type="GO" id="GO:0043565">
    <property type="term" value="F:sequence-specific DNA binding"/>
    <property type="evidence" value="ECO:0007669"/>
    <property type="project" value="InterPro"/>
</dbReference>
<evidence type="ECO:0000259" key="4">
    <source>
        <dbReference type="PROSITE" id="PS01124"/>
    </source>
</evidence>
<dbReference type="AlphaFoldDB" id="A9KR08"/>
<keyword evidence="6" id="KW-1185">Reference proteome</keyword>
<dbReference type="STRING" id="357809.Cphy_3132"/>